<proteinExistence type="inferred from homology"/>
<comment type="caution">
    <text evidence="3">The sequence shown here is derived from an EMBL/GenBank/DDBJ whole genome shotgun (WGS) entry which is preliminary data.</text>
</comment>
<dbReference type="Proteomes" id="UP001430755">
    <property type="component" value="Unassembled WGS sequence"/>
</dbReference>
<protein>
    <recommendedName>
        <fullName evidence="1">Chaperone NapD</fullName>
    </recommendedName>
    <alternativeName>
        <fullName evidence="1">NapA signal peptide-binding chaperone NapD</fullName>
    </alternativeName>
</protein>
<sequence>MMASDQVAVGPRGVDGVPEPAPVASGAPTAGEPVVISSLVVETAPELAGAVAGELAALPGVEVHERQGHKLVVTIEAASVEASHARASSFIQVAGVTGVNLVYCNFEDEAAAR</sequence>
<dbReference type="InterPro" id="IPR005623">
    <property type="entry name" value="Chaperone_NapD_NO3_reduct"/>
</dbReference>
<gene>
    <name evidence="1" type="primary">napD</name>
    <name evidence="3" type="ORF">LPT13_04150</name>
</gene>
<comment type="function">
    <text evidence="1">Chaperone for NapA, the catalytic subunit of the periplasmic nitrate reductase. It binds directly and specifically to the twin-arginine signal peptide of NapA, preventing premature interaction with the Tat translocase and premature export.</text>
</comment>
<organism evidence="3 4">
    <name type="scientific">Adlercreutzia faecimuris</name>
    <dbReference type="NCBI Taxonomy" id="2897341"/>
    <lineage>
        <taxon>Bacteria</taxon>
        <taxon>Bacillati</taxon>
        <taxon>Actinomycetota</taxon>
        <taxon>Coriobacteriia</taxon>
        <taxon>Eggerthellales</taxon>
        <taxon>Eggerthellaceae</taxon>
        <taxon>Adlercreutzia</taxon>
    </lineage>
</organism>
<evidence type="ECO:0000256" key="1">
    <source>
        <dbReference type="HAMAP-Rule" id="MF_02200"/>
    </source>
</evidence>
<reference evidence="3" key="1">
    <citation type="submission" date="2021-11" db="EMBL/GenBank/DDBJ databases">
        <title>A Novel Adlercreutzia Species, isolated from a Allomyrina dichotoma larva feces.</title>
        <authorList>
            <person name="Suh M.K."/>
        </authorList>
    </citation>
    <scope>NUCLEOTIDE SEQUENCE</scope>
    <source>
        <strain evidence="3">JBNU-10</strain>
    </source>
</reference>
<keyword evidence="4" id="KW-1185">Reference proteome</keyword>
<evidence type="ECO:0000256" key="2">
    <source>
        <dbReference type="SAM" id="MobiDB-lite"/>
    </source>
</evidence>
<accession>A0ABS9WG41</accession>
<dbReference type="HAMAP" id="MF_02200">
    <property type="entry name" value="NapD"/>
    <property type="match status" value="1"/>
</dbReference>
<comment type="subcellular location">
    <subcellularLocation>
        <location evidence="1">Cytoplasm</location>
    </subcellularLocation>
</comment>
<keyword evidence="1" id="KW-0963">Cytoplasm</keyword>
<comment type="subunit">
    <text evidence="1">Interacts with the cytoplasmic NapA precursor.</text>
</comment>
<dbReference type="Gene3D" id="3.30.70.920">
    <property type="match status" value="1"/>
</dbReference>
<dbReference type="EMBL" id="JAJMLW010000001">
    <property type="protein sequence ID" value="MCI2241545.1"/>
    <property type="molecule type" value="Genomic_DNA"/>
</dbReference>
<dbReference type="RefSeq" id="WP_242163812.1">
    <property type="nucleotide sequence ID" value="NZ_JAJMLW010000001.1"/>
</dbReference>
<keyword evidence="1" id="KW-0143">Chaperone</keyword>
<dbReference type="Pfam" id="PF03927">
    <property type="entry name" value="NapD"/>
    <property type="match status" value="1"/>
</dbReference>
<comment type="similarity">
    <text evidence="1">Belongs to the NapD family.</text>
</comment>
<name>A0ABS9WG41_9ACTN</name>
<feature type="region of interest" description="Disordered" evidence="2">
    <location>
        <begin position="1"/>
        <end position="29"/>
    </location>
</feature>
<evidence type="ECO:0000313" key="3">
    <source>
        <dbReference type="EMBL" id="MCI2241545.1"/>
    </source>
</evidence>
<evidence type="ECO:0000313" key="4">
    <source>
        <dbReference type="Proteomes" id="UP001430755"/>
    </source>
</evidence>